<evidence type="ECO:0000256" key="2">
    <source>
        <dbReference type="ARBA" id="ARBA00023125"/>
    </source>
</evidence>
<dbReference type="InterPro" id="IPR001647">
    <property type="entry name" value="HTH_TetR"/>
</dbReference>
<dbReference type="GO" id="GO:0003677">
    <property type="term" value="F:DNA binding"/>
    <property type="evidence" value="ECO:0007669"/>
    <property type="project" value="UniProtKB-UniRule"/>
</dbReference>
<dbReference type="PANTHER" id="PTHR47506:SF6">
    <property type="entry name" value="HTH-TYPE TRANSCRIPTIONAL REPRESSOR NEMR"/>
    <property type="match status" value="1"/>
</dbReference>
<feature type="DNA-binding region" description="H-T-H motif" evidence="4">
    <location>
        <begin position="34"/>
        <end position="53"/>
    </location>
</feature>
<evidence type="ECO:0000256" key="3">
    <source>
        <dbReference type="ARBA" id="ARBA00023163"/>
    </source>
</evidence>
<evidence type="ECO:0000256" key="1">
    <source>
        <dbReference type="ARBA" id="ARBA00023015"/>
    </source>
</evidence>
<dbReference type="InterPro" id="IPR009057">
    <property type="entry name" value="Homeodomain-like_sf"/>
</dbReference>
<dbReference type="RefSeq" id="WP_091290132.1">
    <property type="nucleotide sequence ID" value="NZ_FNON01000003.1"/>
</dbReference>
<dbReference type="OrthoDB" id="326421at2"/>
<reference evidence="6 7" key="1">
    <citation type="submission" date="2016-10" db="EMBL/GenBank/DDBJ databases">
        <authorList>
            <person name="de Groot N.N."/>
        </authorList>
    </citation>
    <scope>NUCLEOTIDE SEQUENCE [LARGE SCALE GENOMIC DNA]</scope>
    <source>
        <strain evidence="6 7">CPCC 202699</strain>
    </source>
</reference>
<dbReference type="Gene3D" id="1.10.10.60">
    <property type="entry name" value="Homeodomain-like"/>
    <property type="match status" value="1"/>
</dbReference>
<dbReference type="SUPFAM" id="SSF48498">
    <property type="entry name" value="Tetracyclin repressor-like, C-terminal domain"/>
    <property type="match status" value="1"/>
</dbReference>
<gene>
    <name evidence="6" type="ORF">SAMN05421504_103947</name>
</gene>
<protein>
    <submittedName>
        <fullName evidence="6">DNA-binding transcriptional regulator, AcrR family</fullName>
    </submittedName>
</protein>
<keyword evidence="7" id="KW-1185">Reference proteome</keyword>
<organism evidence="6 7">
    <name type="scientific">Amycolatopsis xylanica</name>
    <dbReference type="NCBI Taxonomy" id="589385"/>
    <lineage>
        <taxon>Bacteria</taxon>
        <taxon>Bacillati</taxon>
        <taxon>Actinomycetota</taxon>
        <taxon>Actinomycetes</taxon>
        <taxon>Pseudonocardiales</taxon>
        <taxon>Pseudonocardiaceae</taxon>
        <taxon>Amycolatopsis</taxon>
    </lineage>
</organism>
<keyword evidence="1" id="KW-0805">Transcription regulation</keyword>
<evidence type="ECO:0000256" key="4">
    <source>
        <dbReference type="PROSITE-ProRule" id="PRU00335"/>
    </source>
</evidence>
<evidence type="ECO:0000259" key="5">
    <source>
        <dbReference type="PROSITE" id="PS50977"/>
    </source>
</evidence>
<evidence type="ECO:0000313" key="6">
    <source>
        <dbReference type="EMBL" id="SDX81333.1"/>
    </source>
</evidence>
<dbReference type="AlphaFoldDB" id="A0A1H3ERD9"/>
<feature type="domain" description="HTH tetR-type" evidence="5">
    <location>
        <begin position="11"/>
        <end position="71"/>
    </location>
</feature>
<dbReference type="PANTHER" id="PTHR47506">
    <property type="entry name" value="TRANSCRIPTIONAL REGULATORY PROTEIN"/>
    <property type="match status" value="1"/>
</dbReference>
<dbReference type="EMBL" id="FNON01000003">
    <property type="protein sequence ID" value="SDX81333.1"/>
    <property type="molecule type" value="Genomic_DNA"/>
</dbReference>
<dbReference type="PROSITE" id="PS50977">
    <property type="entry name" value="HTH_TETR_2"/>
    <property type="match status" value="1"/>
</dbReference>
<accession>A0A1H3ERD9</accession>
<dbReference type="Pfam" id="PF00440">
    <property type="entry name" value="TetR_N"/>
    <property type="match status" value="1"/>
</dbReference>
<sequence length="208" mass="21944">MTVDGRVARGDATRAAVLERAVDIASVEGLDGLSIGRLATELELSKSGVHARFGSKEELQLAAISAASVIFTEHVITPAMTAPPGLPRLDALCTNWLAYSEERVFPGGCFFFNTAAEFDARSGRVHDAIAKVGRDFANLITDLVREAKKLGHLGSGVEVAQLSFELHALGRAANADSVMNGGTEAYELARDCMSSRLRAAAMSAPPAT</sequence>
<dbReference type="InterPro" id="IPR011075">
    <property type="entry name" value="TetR_C"/>
</dbReference>
<dbReference type="InterPro" id="IPR036271">
    <property type="entry name" value="Tet_transcr_reg_TetR-rel_C_sf"/>
</dbReference>
<keyword evidence="3" id="KW-0804">Transcription</keyword>
<dbReference type="Pfam" id="PF16925">
    <property type="entry name" value="TetR_C_13"/>
    <property type="match status" value="1"/>
</dbReference>
<evidence type="ECO:0000313" key="7">
    <source>
        <dbReference type="Proteomes" id="UP000199515"/>
    </source>
</evidence>
<dbReference type="STRING" id="589385.SAMN05421504_103947"/>
<proteinExistence type="predicted"/>
<name>A0A1H3ERD9_9PSEU</name>
<keyword evidence="2 4" id="KW-0238">DNA-binding</keyword>
<dbReference type="Proteomes" id="UP000199515">
    <property type="component" value="Unassembled WGS sequence"/>
</dbReference>
<dbReference type="Gene3D" id="1.10.357.10">
    <property type="entry name" value="Tetracycline Repressor, domain 2"/>
    <property type="match status" value="1"/>
</dbReference>
<dbReference type="SUPFAM" id="SSF46689">
    <property type="entry name" value="Homeodomain-like"/>
    <property type="match status" value="1"/>
</dbReference>